<gene>
    <name evidence="6" type="ORF">FSB_LOCUS29831</name>
</gene>
<name>A0A2N9GR92_FAGSY</name>
<organism evidence="6">
    <name type="scientific">Fagus sylvatica</name>
    <name type="common">Beechnut</name>
    <dbReference type="NCBI Taxonomy" id="28930"/>
    <lineage>
        <taxon>Eukaryota</taxon>
        <taxon>Viridiplantae</taxon>
        <taxon>Streptophyta</taxon>
        <taxon>Embryophyta</taxon>
        <taxon>Tracheophyta</taxon>
        <taxon>Spermatophyta</taxon>
        <taxon>Magnoliopsida</taxon>
        <taxon>eudicotyledons</taxon>
        <taxon>Gunneridae</taxon>
        <taxon>Pentapetalae</taxon>
        <taxon>rosids</taxon>
        <taxon>fabids</taxon>
        <taxon>Fagales</taxon>
        <taxon>Fagaceae</taxon>
        <taxon>Fagus</taxon>
    </lineage>
</organism>
<dbReference type="PROSITE" id="PS50966">
    <property type="entry name" value="ZF_SWIM"/>
    <property type="match status" value="1"/>
</dbReference>
<dbReference type="PANTHER" id="PTHR31973:SF187">
    <property type="entry name" value="MUTATOR TRANSPOSASE MUDRA PROTEIN"/>
    <property type="match status" value="1"/>
</dbReference>
<dbReference type="SMART" id="SM00575">
    <property type="entry name" value="ZnF_PMZ"/>
    <property type="match status" value="1"/>
</dbReference>
<accession>A0A2N9GR92</accession>
<protein>
    <recommendedName>
        <fullName evidence="5">SWIM-type domain-containing protein</fullName>
    </recommendedName>
</protein>
<dbReference type="InterPro" id="IPR018289">
    <property type="entry name" value="MULE_transposase_dom"/>
</dbReference>
<dbReference type="GO" id="GO:0008270">
    <property type="term" value="F:zinc ion binding"/>
    <property type="evidence" value="ECO:0007669"/>
    <property type="project" value="UniProtKB-KW"/>
</dbReference>
<evidence type="ECO:0000259" key="5">
    <source>
        <dbReference type="PROSITE" id="PS50966"/>
    </source>
</evidence>
<dbReference type="InterPro" id="IPR004332">
    <property type="entry name" value="Transposase_MuDR"/>
</dbReference>
<proteinExistence type="predicted"/>
<keyword evidence="1" id="KW-0479">Metal-binding</keyword>
<feature type="domain" description="SWIM-type" evidence="5">
    <location>
        <begin position="613"/>
        <end position="645"/>
    </location>
</feature>
<dbReference type="Pfam" id="PF10551">
    <property type="entry name" value="MULE"/>
    <property type="match status" value="1"/>
</dbReference>
<dbReference type="PANTHER" id="PTHR31973">
    <property type="entry name" value="POLYPROTEIN, PUTATIVE-RELATED"/>
    <property type="match status" value="1"/>
</dbReference>
<dbReference type="AlphaFoldDB" id="A0A2N9GR92"/>
<dbReference type="Pfam" id="PF03108">
    <property type="entry name" value="DBD_Tnp_Mut"/>
    <property type="match status" value="1"/>
</dbReference>
<evidence type="ECO:0000256" key="3">
    <source>
        <dbReference type="ARBA" id="ARBA00022833"/>
    </source>
</evidence>
<evidence type="ECO:0000256" key="2">
    <source>
        <dbReference type="ARBA" id="ARBA00022771"/>
    </source>
</evidence>
<keyword evidence="2 4" id="KW-0863">Zinc-finger</keyword>
<evidence type="ECO:0000313" key="6">
    <source>
        <dbReference type="EMBL" id="SPD01949.1"/>
    </source>
</evidence>
<dbReference type="EMBL" id="OIVN01002245">
    <property type="protein sequence ID" value="SPD01949.1"/>
    <property type="molecule type" value="Genomic_DNA"/>
</dbReference>
<dbReference type="Pfam" id="PF04434">
    <property type="entry name" value="SWIM"/>
    <property type="match status" value="1"/>
</dbReference>
<sequence length="762" mass="84979">MSRDNGLVLLKTDNDVLNMVDVHKIDKFVVLYTVSASDADDCIPLTPTLPEVLVVDKSKGKGKGKGKETGISNKRDKLPIIGRKTKYKGIKITNRQPPVKGKEKEVAGRSKGKGKEKMFEVSVEKEYDADDDIDCGDFDNDNDAGLEVEDEDSELDLWDGLLSGDEDLLDAVVAAYSQEMASQPAKFDVMDMSNSMSKNGMKFADVYQFKEVVREYNLKIEKDLSFVKNDKDKVIIVCKNEHYNYRVYGSKVRDEMTFQIKTYNPNHTCTRAYKNSQITPRWIAERYMETFRHDIQKPTIALPQQIRGKWNVDVSRMQVYRARKMATENIQGSHKEQYKKIWDYCETLKETNVGITTLLDVERPYLDVAATFQRLYVCLAATRTGFKDGCRPLIGLDGCFLKGSYKGHLLSAVSRDANDNMYPICVAIMESECKASWSWFLFTLLKDIGKVTGGWTFISDRQKGLTESFKEVCPDMDHRACVRHIYANFRDSDHRGKALKDKLWAAASAYTEFEFNAHMAELKKLLPPAYEYLSKIPVATWSRDKPILTMLDTIRRKLMRRFQVNRASIAKMSGKLCPKIQVKVDKAGVKASECLLMYSREGKYEVDYRQQKFVVNLREKTCGCKKWDISGISCHHAISAILHKGICKKFGHNSRTCPLAKKNKSKTGSKGKKKSAVTVGARTSKKGVVTVGAGTSGQAAACGRLASAGGAAGSVGGATGNAGATGTDAAVGGGASRKAKVVVMPTVEKAMTRIAVKKQKKQ</sequence>
<evidence type="ECO:0000256" key="1">
    <source>
        <dbReference type="ARBA" id="ARBA00022723"/>
    </source>
</evidence>
<evidence type="ECO:0000256" key="4">
    <source>
        <dbReference type="PROSITE-ProRule" id="PRU00325"/>
    </source>
</evidence>
<reference evidence="6" key="1">
    <citation type="submission" date="2018-02" db="EMBL/GenBank/DDBJ databases">
        <authorList>
            <person name="Cohen D.B."/>
            <person name="Kent A.D."/>
        </authorList>
    </citation>
    <scope>NUCLEOTIDE SEQUENCE</scope>
</reference>
<dbReference type="InterPro" id="IPR006564">
    <property type="entry name" value="Znf_PMZ"/>
</dbReference>
<keyword evidence="3" id="KW-0862">Zinc</keyword>
<dbReference type="InterPro" id="IPR007527">
    <property type="entry name" value="Znf_SWIM"/>
</dbReference>